<evidence type="ECO:0000313" key="2">
    <source>
        <dbReference type="Proteomes" id="UP001307705"/>
    </source>
</evidence>
<evidence type="ECO:0008006" key="3">
    <source>
        <dbReference type="Google" id="ProtNLM"/>
    </source>
</evidence>
<comment type="caution">
    <text evidence="1">The sequence shown here is derived from an EMBL/GenBank/DDBJ whole genome shotgun (WGS) entry which is preliminary data.</text>
</comment>
<keyword evidence="2" id="KW-1185">Reference proteome</keyword>
<accession>A0ABQ6Q6K7</accession>
<protein>
    <recommendedName>
        <fullName evidence="3">Secretin/TonB short N-terminal domain-containing protein</fullName>
    </recommendedName>
</protein>
<organism evidence="1 2">
    <name type="scientific">Algoriphagus taiwanensis</name>
    <dbReference type="NCBI Taxonomy" id="1445656"/>
    <lineage>
        <taxon>Bacteria</taxon>
        <taxon>Pseudomonadati</taxon>
        <taxon>Bacteroidota</taxon>
        <taxon>Cytophagia</taxon>
        <taxon>Cytophagales</taxon>
        <taxon>Cyclobacteriaceae</taxon>
        <taxon>Algoriphagus</taxon>
    </lineage>
</organism>
<proteinExistence type="predicted"/>
<dbReference type="EMBL" id="BTPE01000019">
    <property type="protein sequence ID" value="GMQ35491.1"/>
    <property type="molecule type" value="Genomic_DNA"/>
</dbReference>
<dbReference type="Gene3D" id="3.55.50.30">
    <property type="match status" value="1"/>
</dbReference>
<sequence length="548" mass="61531">MKAVNNPWVQRPVRLILLLGGLIFCLNVQAQEIPLLEKKLSISFERESVESVLKKVEQEAGCRFSYSPSVLDVKQNFSGKFEDRPLREILETVFKGEVQFKTKGNYVILTPRPQEKKEIVISGYVVDEGGQGIRDATIYDPITLKSSTTDQFGYFELEVKNPAEENFQLIVNKKDFSDTLLLEKKSAFQKIRLKAEEIDWQKLGKSVSESAKEVWFWTKSSKGVRNSQNLDSTLSRTIQFTLVPFVGSNRKISGAVVNDFSFNLIGGYSGGTRIAELGGIFNIDRGDVSWVQLAGLYNQVGGQTRGLQLAGLVNMTLDSVKAFQGAGLINFTTESLQGVQMASFINYTHRDVRGVQVSAFLNWGRNVSGFQLGLVNLADSLSGVSFGLLNIVRNGYRTLEFGANEMLPLNLSFRSGTRRFYNFFQAGFRPESLDSPTWSFGYGIGTAPRLGKKTFLNIELSADQVSNGSIEALNLVSKAYLGFEYQMANNFALFVGPTLNWRRYDTSFFGHPELFSYSDPNIFFESENLDRRLGSQLWMGFRAGFRFF</sequence>
<gene>
    <name evidence="1" type="ORF">Ataiwa_37640</name>
</gene>
<dbReference type="Proteomes" id="UP001307705">
    <property type="component" value="Unassembled WGS sequence"/>
</dbReference>
<name>A0ABQ6Q6K7_9BACT</name>
<evidence type="ECO:0000313" key="1">
    <source>
        <dbReference type="EMBL" id="GMQ35491.1"/>
    </source>
</evidence>
<reference evidence="1 2" key="1">
    <citation type="submission" date="2023-08" db="EMBL/GenBank/DDBJ databases">
        <title>Draft genome sequence of Algoriphagus taiwanensis.</title>
        <authorList>
            <person name="Takatani N."/>
            <person name="Hosokawa M."/>
            <person name="Sawabe T."/>
        </authorList>
    </citation>
    <scope>NUCLEOTIDE SEQUENCE [LARGE SCALE GENOMIC DNA]</scope>
    <source>
        <strain evidence="1 2">JCM 19755</strain>
    </source>
</reference>